<dbReference type="Gene3D" id="3.40.50.300">
    <property type="entry name" value="P-loop containing nucleotide triphosphate hydrolases"/>
    <property type="match status" value="1"/>
</dbReference>
<feature type="domain" description="Checkpoint protein RAD24-like helical bundle" evidence="9">
    <location>
        <begin position="526"/>
        <end position="626"/>
    </location>
</feature>
<gene>
    <name evidence="10" type="ORF">WHR41_00798</name>
</gene>
<keyword evidence="4" id="KW-0227">DNA damage</keyword>
<evidence type="ECO:0000256" key="1">
    <source>
        <dbReference type="ARBA" id="ARBA00004123"/>
    </source>
</evidence>
<keyword evidence="5" id="KW-0067">ATP-binding</keyword>
<dbReference type="PANTHER" id="PTHR12172:SF0">
    <property type="entry name" value="CELL CYCLE CHECKPOINT PROTEIN RAD17"/>
    <property type="match status" value="1"/>
</dbReference>
<dbReference type="PANTHER" id="PTHR12172">
    <property type="entry name" value="CELL CYCLE CHECKPOINT PROTEIN RAD17"/>
    <property type="match status" value="1"/>
</dbReference>
<dbReference type="GeneID" id="96002242"/>
<dbReference type="Proteomes" id="UP000803884">
    <property type="component" value="Unassembled WGS sequence"/>
</dbReference>
<feature type="compositionally biased region" description="Basic residues" evidence="8">
    <location>
        <begin position="44"/>
        <end position="55"/>
    </location>
</feature>
<comment type="caution">
    <text evidence="10">The sequence shown here is derived from an EMBL/GenBank/DDBJ whole genome shotgun (WGS) entry which is preliminary data.</text>
</comment>
<dbReference type="RefSeq" id="XP_069233881.1">
    <property type="nucleotide sequence ID" value="XM_069369404.1"/>
</dbReference>
<dbReference type="GO" id="GO:0033314">
    <property type="term" value="P:mitotic DNA replication checkpoint signaling"/>
    <property type="evidence" value="ECO:0007669"/>
    <property type="project" value="TreeGrafter"/>
</dbReference>
<keyword evidence="7" id="KW-0131">Cell cycle</keyword>
<dbReference type="InterPro" id="IPR004582">
    <property type="entry name" value="Checkpoint_prot_Rad17_Rad24"/>
</dbReference>
<comment type="similarity">
    <text evidence="2">Belongs to the rad17/RAD24 family.</text>
</comment>
<organism evidence="10 11">
    <name type="scientific">Cladosporium halotolerans</name>
    <dbReference type="NCBI Taxonomy" id="1052096"/>
    <lineage>
        <taxon>Eukaryota</taxon>
        <taxon>Fungi</taxon>
        <taxon>Dikarya</taxon>
        <taxon>Ascomycota</taxon>
        <taxon>Pezizomycotina</taxon>
        <taxon>Dothideomycetes</taxon>
        <taxon>Dothideomycetidae</taxon>
        <taxon>Cladosporiales</taxon>
        <taxon>Cladosporiaceae</taxon>
        <taxon>Cladosporium</taxon>
    </lineage>
</organism>
<keyword evidence="3" id="KW-0547">Nucleotide-binding</keyword>
<dbReference type="GO" id="GO:0005524">
    <property type="term" value="F:ATP binding"/>
    <property type="evidence" value="ECO:0007669"/>
    <property type="project" value="UniProtKB-KW"/>
</dbReference>
<feature type="compositionally biased region" description="Basic and acidic residues" evidence="8">
    <location>
        <begin position="811"/>
        <end position="821"/>
    </location>
</feature>
<proteinExistence type="inferred from homology"/>
<dbReference type="Pfam" id="PF03215">
    <property type="entry name" value="Rad17"/>
    <property type="match status" value="1"/>
</dbReference>
<keyword evidence="11" id="KW-1185">Reference proteome</keyword>
<name>A0AB34L2T3_9PEZI</name>
<keyword evidence="6" id="KW-0539">Nucleus</keyword>
<feature type="compositionally biased region" description="Acidic residues" evidence="8">
    <location>
        <begin position="147"/>
        <end position="156"/>
    </location>
</feature>
<feature type="compositionally biased region" description="Acidic residues" evidence="8">
    <location>
        <begin position="790"/>
        <end position="800"/>
    </location>
</feature>
<dbReference type="AlphaFoldDB" id="A0AB34L2T3"/>
<feature type="region of interest" description="Disordered" evidence="8">
    <location>
        <begin position="1"/>
        <end position="206"/>
    </location>
</feature>
<evidence type="ECO:0000256" key="3">
    <source>
        <dbReference type="ARBA" id="ARBA00022741"/>
    </source>
</evidence>
<sequence length="864" mass="93160">MGQPRASRRKVVQVSSDEDENVTANLATNPNNDVEGKAEIMKPVKGKLRSLRKSSRQHEPAQSSSVPATGPQSSPQKKAVSKGKHAEVKPQASPSKARAAQSKLKASAQEDTKSKSKPIYSFFNAATQRQQSSQRSASPAKSATPLEDPETIDSDEGNGSSLTVSKGSSVALAMRKRKSHNGLQDDASLHLPPSQKFRKTSDGQRAAPISIVNEDKRPWVVQFGPTNLDELAVHKRKVADVRNWLNAAYSGKRQRILLLKGAAGTAKTTTIELLAKDMDVEITEWKNPAGNDLTSEGSMTASAQFEDFIGRAGKSGGLNLVSSDNIGLSKAPDDSQTLGDNSSPDRKELLLVEEFPNTFSRTSPALQSFRAAIAQYLASQPVMNGTPTPIVLVVSETLLSTSTASADSFTAHRLLGPELLSNPWLDTIEFNAIAPTILTKALEGIVVKEARRSGRRKTPGPLVLKHIAETGDIRSAVSSLEFLCLLGDDGDTWSSRVAFTKPKKAKGEPSLTKAEEEALKLISNRENSLGIFHSVGKIVYNKRKSPDHEASLAQPPPWLPQHRRSKVPETDVDRLIDELGTDPTTYIAALHENYALSCSCSSSEDTLDSINGCIDSISDADLLSLDRFSFGTRAFSGSATDTLRQDEMSFQAAVRGVLFSLPCPVHRSTPANGKRGDSHHMFYPKSLKLWRKREEIEDMLQLLTDKVQKGGLDGDGPARVRGADSGVASWKREADGTSGGSTAMPSAKTEMLIDRLPYMARILESSKAPPSALDQILSVTRIASSAVPENDNDEEFDAAGDQEGQAGEQWATDKPDADASGRLRGTKAKRRPGAGTKYEGGGLGIPVESQVEKLVLEDDDIVDD</sequence>
<evidence type="ECO:0000256" key="2">
    <source>
        <dbReference type="ARBA" id="ARBA00006168"/>
    </source>
</evidence>
<feature type="compositionally biased region" description="Polar residues" evidence="8">
    <location>
        <begin position="157"/>
        <end position="168"/>
    </location>
</feature>
<feature type="region of interest" description="Disordered" evidence="8">
    <location>
        <begin position="546"/>
        <end position="566"/>
    </location>
</feature>
<feature type="compositionally biased region" description="Polar residues" evidence="8">
    <location>
        <begin position="60"/>
        <end position="76"/>
    </location>
</feature>
<dbReference type="InterPro" id="IPR027417">
    <property type="entry name" value="P-loop_NTPase"/>
</dbReference>
<accession>A0AB34L2T3</accession>
<dbReference type="InterPro" id="IPR057927">
    <property type="entry name" value="RAD24-like_helical"/>
</dbReference>
<dbReference type="GO" id="GO:0006281">
    <property type="term" value="P:DNA repair"/>
    <property type="evidence" value="ECO:0007669"/>
    <property type="project" value="InterPro"/>
</dbReference>
<reference evidence="10 11" key="1">
    <citation type="journal article" date="2020" name="Microbiol. Resour. Announc.">
        <title>Draft Genome Sequence of a Cladosporium Species Isolated from the Mesophotic Ascidian Didemnum maculosum.</title>
        <authorList>
            <person name="Gioti A."/>
            <person name="Siaperas R."/>
            <person name="Nikolaivits E."/>
            <person name="Le Goff G."/>
            <person name="Ouazzani J."/>
            <person name="Kotoulas G."/>
            <person name="Topakas E."/>
        </authorList>
    </citation>
    <scope>NUCLEOTIDE SEQUENCE [LARGE SCALE GENOMIC DNA]</scope>
    <source>
        <strain evidence="10 11">TM138-S3</strain>
    </source>
</reference>
<dbReference type="SUPFAM" id="SSF52540">
    <property type="entry name" value="P-loop containing nucleoside triphosphate hydrolases"/>
    <property type="match status" value="1"/>
</dbReference>
<feature type="compositionally biased region" description="Low complexity" evidence="8">
    <location>
        <begin position="125"/>
        <end position="143"/>
    </location>
</feature>
<evidence type="ECO:0000259" key="9">
    <source>
        <dbReference type="Pfam" id="PF25812"/>
    </source>
</evidence>
<evidence type="ECO:0000256" key="4">
    <source>
        <dbReference type="ARBA" id="ARBA00022763"/>
    </source>
</evidence>
<dbReference type="Pfam" id="PF25812">
    <property type="entry name" value="RAD24_helical"/>
    <property type="match status" value="1"/>
</dbReference>
<comment type="subcellular location">
    <subcellularLocation>
        <location evidence="1">Nucleus</location>
    </subcellularLocation>
</comment>
<dbReference type="GO" id="GO:0003689">
    <property type="term" value="F:DNA clamp loader activity"/>
    <property type="evidence" value="ECO:0007669"/>
    <property type="project" value="TreeGrafter"/>
</dbReference>
<dbReference type="GO" id="GO:0000077">
    <property type="term" value="P:DNA damage checkpoint signaling"/>
    <property type="evidence" value="ECO:0007669"/>
    <property type="project" value="TreeGrafter"/>
</dbReference>
<feature type="region of interest" description="Disordered" evidence="8">
    <location>
        <begin position="785"/>
        <end position="844"/>
    </location>
</feature>
<dbReference type="EMBL" id="JAAQHG020000002">
    <property type="protein sequence ID" value="KAL1590776.1"/>
    <property type="molecule type" value="Genomic_DNA"/>
</dbReference>
<dbReference type="GO" id="GO:0003682">
    <property type="term" value="F:chromatin binding"/>
    <property type="evidence" value="ECO:0007669"/>
    <property type="project" value="TreeGrafter"/>
</dbReference>
<feature type="compositionally biased region" description="Basic residues" evidence="8">
    <location>
        <begin position="1"/>
        <end position="11"/>
    </location>
</feature>
<evidence type="ECO:0000256" key="7">
    <source>
        <dbReference type="ARBA" id="ARBA00023306"/>
    </source>
</evidence>
<evidence type="ECO:0000313" key="11">
    <source>
        <dbReference type="Proteomes" id="UP000803884"/>
    </source>
</evidence>
<feature type="region of interest" description="Disordered" evidence="8">
    <location>
        <begin position="708"/>
        <end position="748"/>
    </location>
</feature>
<feature type="compositionally biased region" description="Polar residues" evidence="8">
    <location>
        <begin position="22"/>
        <end position="32"/>
    </location>
</feature>
<evidence type="ECO:0000256" key="8">
    <source>
        <dbReference type="SAM" id="MobiDB-lite"/>
    </source>
</evidence>
<evidence type="ECO:0000256" key="6">
    <source>
        <dbReference type="ARBA" id="ARBA00023242"/>
    </source>
</evidence>
<evidence type="ECO:0000256" key="5">
    <source>
        <dbReference type="ARBA" id="ARBA00022840"/>
    </source>
</evidence>
<protein>
    <recommendedName>
        <fullName evidence="9">Checkpoint protein RAD24-like helical bundle domain-containing protein</fullName>
    </recommendedName>
</protein>
<evidence type="ECO:0000313" key="10">
    <source>
        <dbReference type="EMBL" id="KAL1590776.1"/>
    </source>
</evidence>
<dbReference type="GO" id="GO:0005634">
    <property type="term" value="C:nucleus"/>
    <property type="evidence" value="ECO:0007669"/>
    <property type="project" value="UniProtKB-SubCell"/>
</dbReference>